<reference evidence="1" key="2">
    <citation type="submission" date="2020-11" db="EMBL/GenBank/DDBJ databases">
        <authorList>
            <person name="McCartney M.A."/>
            <person name="Auch B."/>
            <person name="Kono T."/>
            <person name="Mallez S."/>
            <person name="Becker A."/>
            <person name="Gohl D.M."/>
            <person name="Silverstein K.A.T."/>
            <person name="Koren S."/>
            <person name="Bechman K.B."/>
            <person name="Herman A."/>
            <person name="Abrahante J.E."/>
            <person name="Garbe J."/>
        </authorList>
    </citation>
    <scope>NUCLEOTIDE SEQUENCE</scope>
    <source>
        <strain evidence="1">Duluth1</strain>
        <tissue evidence="1">Whole animal</tissue>
    </source>
</reference>
<comment type="caution">
    <text evidence="1">The sequence shown here is derived from an EMBL/GenBank/DDBJ whole genome shotgun (WGS) entry which is preliminary data.</text>
</comment>
<name>A0A9D4E054_DREPO</name>
<keyword evidence="2" id="KW-1185">Reference proteome</keyword>
<reference evidence="1" key="1">
    <citation type="journal article" date="2019" name="bioRxiv">
        <title>The Genome of the Zebra Mussel, Dreissena polymorpha: A Resource for Invasive Species Research.</title>
        <authorList>
            <person name="McCartney M.A."/>
            <person name="Auch B."/>
            <person name="Kono T."/>
            <person name="Mallez S."/>
            <person name="Zhang Y."/>
            <person name="Obille A."/>
            <person name="Becker A."/>
            <person name="Abrahante J.E."/>
            <person name="Garbe J."/>
            <person name="Badalamenti J.P."/>
            <person name="Herman A."/>
            <person name="Mangelson H."/>
            <person name="Liachko I."/>
            <person name="Sullivan S."/>
            <person name="Sone E.D."/>
            <person name="Koren S."/>
            <person name="Silverstein K.A.T."/>
            <person name="Beckman K.B."/>
            <person name="Gohl D.M."/>
        </authorList>
    </citation>
    <scope>NUCLEOTIDE SEQUENCE</scope>
    <source>
        <strain evidence="1">Duluth1</strain>
        <tissue evidence="1">Whole animal</tissue>
    </source>
</reference>
<evidence type="ECO:0000313" key="2">
    <source>
        <dbReference type="Proteomes" id="UP000828390"/>
    </source>
</evidence>
<sequence>MMPPISSLVMLRPEQRHSVRFLAPSMEISQPLRSTWTSLMFLLESRPRNRSLEQKKCTSFCVV</sequence>
<dbReference type="AlphaFoldDB" id="A0A9D4E054"/>
<accession>A0A9D4E054</accession>
<protein>
    <submittedName>
        <fullName evidence="1">Uncharacterized protein</fullName>
    </submittedName>
</protein>
<dbReference type="Proteomes" id="UP000828390">
    <property type="component" value="Unassembled WGS sequence"/>
</dbReference>
<evidence type="ECO:0000313" key="1">
    <source>
        <dbReference type="EMBL" id="KAH3769574.1"/>
    </source>
</evidence>
<gene>
    <name evidence="1" type="ORF">DPMN_170847</name>
</gene>
<organism evidence="1 2">
    <name type="scientific">Dreissena polymorpha</name>
    <name type="common">Zebra mussel</name>
    <name type="synonym">Mytilus polymorpha</name>
    <dbReference type="NCBI Taxonomy" id="45954"/>
    <lineage>
        <taxon>Eukaryota</taxon>
        <taxon>Metazoa</taxon>
        <taxon>Spiralia</taxon>
        <taxon>Lophotrochozoa</taxon>
        <taxon>Mollusca</taxon>
        <taxon>Bivalvia</taxon>
        <taxon>Autobranchia</taxon>
        <taxon>Heteroconchia</taxon>
        <taxon>Euheterodonta</taxon>
        <taxon>Imparidentia</taxon>
        <taxon>Neoheterodontei</taxon>
        <taxon>Myida</taxon>
        <taxon>Dreissenoidea</taxon>
        <taxon>Dreissenidae</taxon>
        <taxon>Dreissena</taxon>
    </lineage>
</organism>
<proteinExistence type="predicted"/>
<dbReference type="EMBL" id="JAIWYP010000009">
    <property type="protein sequence ID" value="KAH3769574.1"/>
    <property type="molecule type" value="Genomic_DNA"/>
</dbReference>